<dbReference type="PANTHER" id="PTHR12047">
    <property type="entry name" value="FANCONI ANEMIA GROUP A PROTEIN"/>
    <property type="match status" value="1"/>
</dbReference>
<name>A0AAV4BXH5_9GAST</name>
<evidence type="ECO:0000259" key="2">
    <source>
        <dbReference type="Pfam" id="PF24781"/>
    </source>
</evidence>
<feature type="domain" description="Fanconi anaemia group A protein helical" evidence="2">
    <location>
        <begin position="501"/>
        <end position="580"/>
    </location>
</feature>
<feature type="domain" description="Fanconi anaemia group A protein N-terminal" evidence="1">
    <location>
        <begin position="142"/>
        <end position="471"/>
    </location>
</feature>
<dbReference type="Pfam" id="PF24781">
    <property type="entry name" value="FANCA_helical"/>
    <property type="match status" value="1"/>
</dbReference>
<dbReference type="Proteomes" id="UP000735302">
    <property type="component" value="Unassembled WGS sequence"/>
</dbReference>
<comment type="caution">
    <text evidence="3">The sequence shown here is derived from an EMBL/GenBank/DDBJ whole genome shotgun (WGS) entry which is preliminary data.</text>
</comment>
<protein>
    <submittedName>
        <fullName evidence="3">Fanconi anemia group a protein</fullName>
    </submittedName>
</protein>
<dbReference type="PANTHER" id="PTHR12047:SF2">
    <property type="entry name" value="FANCONI ANEMIA GROUP A PROTEIN"/>
    <property type="match status" value="1"/>
</dbReference>
<dbReference type="InterPro" id="IPR055386">
    <property type="entry name" value="FANCA_helical"/>
</dbReference>
<accession>A0AAV4BXH5</accession>
<gene>
    <name evidence="3" type="ORF">PoB_005053200</name>
</gene>
<dbReference type="GO" id="GO:0036297">
    <property type="term" value="P:interstrand cross-link repair"/>
    <property type="evidence" value="ECO:0007669"/>
    <property type="project" value="InterPro"/>
</dbReference>
<dbReference type="InterPro" id="IPR031729">
    <property type="entry name" value="Fanconi_A_N"/>
</dbReference>
<dbReference type="InterPro" id="IPR003516">
    <property type="entry name" value="FANCA"/>
</dbReference>
<sequence>MLSEADKDVLMDAAYQIIDSSVDSNALFHEACALSRKLKQKKEGAVSEILPTSKDGSSDIERFLSATCDSCALPSGGEVNGCLTTPNLGRQIVELSQADAKQDMTLLAKQSRDRLQICVGLIKISLKNNKLNKEMFLNSLLKHDLPLEVIWTLHQISAIELGVFLTSKLKREGAYKVKLCEALVALCVGLPETRSLRQHILSDFTAYFMRKSFADKKTSTDQVERQIIDTVLKDVLDISVSSTEEDHIALPCNFLSMTKAMEGFIVKKFAIHALSLILSHGANKTVEDCMKSETDWASLKSSCSLRLVMKELFLPLSYQEVTGILNNALEHQFINGTHIHEYLSALFTCFSEATAGVKEHIQSLISSALEKSNIAEMFVPFFLACLSSSLGPHCFPCFADWFQITFCGPTSAISSRSGYNMLIKFLTSLIPWESAERLKAYIFHRPVRPPKCKEQYEDLAILAKTKLMDLGVPLHETMSSMYGDCGEGSSIQTKKATPADSAEQDVQRAVASFTETRKIPTVLVQASIFQRPYFLGKFLPALLKPRVLPDPADERMLLIAELNKSGKIPGSTYNHYVQECEREKQALLEGVFDVDDEDEMQELTLPLIEQLNKRLEKFVEAVLTRTFESNPGCLTAVIEKVSSLLIETPHACSEQLKKIQNDIVAVDLYNFRHIATDTVFQIVELLSDHVSSLVANWQKQARAVQKQKEALPVTLISPVMKLLRTLLQRCPELRTCLYSSVLTALKQMKVGRVDIGSPGLPLLCVSLSCLPYNLSVTLEPGQDRDSGVTNFTKTLLDCLDILNGGEDVLRFCLSYVQVACCHLTSLHQHLEQEDVIELDSPDLTTEDDLLPPTLVKKVHLMCCRRGLMGTSLCQPSPPSNKNILEDLASSVFADKFWNCVCEKHEISLVEWVELEWMVDSSRDILSLSERWAYLCDTSGFYLEHSCSLSMFCKTVILTLARLCSDLPRTESAGVTSVHKATCFLQLLQKLLLKLPPSDGKQTAWLLDVLQSSENTNHLTSFATQLPAHLLFCDSLLEDLDAKQISTATAVIEYFVAFENIVCGNPTLATSRLDPVVMQPIVFTSFLVHKPVLTRLKVLEGRSLSSLAQTSSFLSTKCQEKLTAAEEWVERLEANLSSCGSVRDSHDLADWQIAAALFSHILQRTLTTSPDKVKLSFSVCVCLLEMLAANLTLNAAWPDFETAPYQSVAEIFVELLSRNPGVLKPLLSAEEPQLRTELGATFEPWMPPLRNLFILRLARKVPARVILQSREDNLILPVVSAYSKILSYAQESETSKFEGFQPDLSLWIKSLIDLASPEHLASIPDYLSSPHQHDVLLFRYILEKKRARRF</sequence>
<dbReference type="EMBL" id="BLXT01005577">
    <property type="protein sequence ID" value="GFO24027.1"/>
    <property type="molecule type" value="Genomic_DNA"/>
</dbReference>
<reference evidence="3 4" key="1">
    <citation type="journal article" date="2021" name="Elife">
        <title>Chloroplast acquisition without the gene transfer in kleptoplastic sea slugs, Plakobranchus ocellatus.</title>
        <authorList>
            <person name="Maeda T."/>
            <person name="Takahashi S."/>
            <person name="Yoshida T."/>
            <person name="Shimamura S."/>
            <person name="Takaki Y."/>
            <person name="Nagai Y."/>
            <person name="Toyoda A."/>
            <person name="Suzuki Y."/>
            <person name="Arimoto A."/>
            <person name="Ishii H."/>
            <person name="Satoh N."/>
            <person name="Nishiyama T."/>
            <person name="Hasebe M."/>
            <person name="Maruyama T."/>
            <person name="Minagawa J."/>
            <person name="Obokata J."/>
            <person name="Shigenobu S."/>
        </authorList>
    </citation>
    <scope>NUCLEOTIDE SEQUENCE [LARGE SCALE GENOMIC DNA]</scope>
</reference>
<proteinExistence type="predicted"/>
<evidence type="ECO:0000313" key="3">
    <source>
        <dbReference type="EMBL" id="GFO24027.1"/>
    </source>
</evidence>
<evidence type="ECO:0000313" key="4">
    <source>
        <dbReference type="Proteomes" id="UP000735302"/>
    </source>
</evidence>
<evidence type="ECO:0000259" key="1">
    <source>
        <dbReference type="Pfam" id="PF15865"/>
    </source>
</evidence>
<organism evidence="3 4">
    <name type="scientific">Plakobranchus ocellatus</name>
    <dbReference type="NCBI Taxonomy" id="259542"/>
    <lineage>
        <taxon>Eukaryota</taxon>
        <taxon>Metazoa</taxon>
        <taxon>Spiralia</taxon>
        <taxon>Lophotrochozoa</taxon>
        <taxon>Mollusca</taxon>
        <taxon>Gastropoda</taxon>
        <taxon>Heterobranchia</taxon>
        <taxon>Euthyneura</taxon>
        <taxon>Panpulmonata</taxon>
        <taxon>Sacoglossa</taxon>
        <taxon>Placobranchoidea</taxon>
        <taxon>Plakobranchidae</taxon>
        <taxon>Plakobranchus</taxon>
    </lineage>
</organism>
<dbReference type="Pfam" id="PF15865">
    <property type="entry name" value="Fanconi_A_N"/>
    <property type="match status" value="1"/>
</dbReference>
<dbReference type="GO" id="GO:0043240">
    <property type="term" value="C:Fanconi anaemia nuclear complex"/>
    <property type="evidence" value="ECO:0007669"/>
    <property type="project" value="InterPro"/>
</dbReference>
<keyword evidence="4" id="KW-1185">Reference proteome</keyword>